<dbReference type="SUPFAM" id="SSF56672">
    <property type="entry name" value="DNA/RNA polymerases"/>
    <property type="match status" value="1"/>
</dbReference>
<protein>
    <submittedName>
        <fullName evidence="2">Group II intron reverse transcriptase/maturase</fullName>
        <ecNumber evidence="2">2.7.7.49</ecNumber>
    </submittedName>
</protein>
<evidence type="ECO:0000313" key="2">
    <source>
        <dbReference type="EMBL" id="MFC1849041.1"/>
    </source>
</evidence>
<dbReference type="CDD" id="cd01651">
    <property type="entry name" value="RT_G2_intron"/>
    <property type="match status" value="1"/>
</dbReference>
<dbReference type="Pfam" id="PF00078">
    <property type="entry name" value="RVT_1"/>
    <property type="match status" value="1"/>
</dbReference>
<dbReference type="PANTHER" id="PTHR34047:SF8">
    <property type="entry name" value="PROTEIN YKFC"/>
    <property type="match status" value="1"/>
</dbReference>
<accession>A0ABV6YS62</accession>
<dbReference type="InterPro" id="IPR051083">
    <property type="entry name" value="GrpII_Intron_Splice-Mob/Def"/>
</dbReference>
<dbReference type="GO" id="GO:0003964">
    <property type="term" value="F:RNA-directed DNA polymerase activity"/>
    <property type="evidence" value="ECO:0007669"/>
    <property type="project" value="UniProtKB-KW"/>
</dbReference>
<dbReference type="PANTHER" id="PTHR34047">
    <property type="entry name" value="NUCLEAR INTRON MATURASE 1, MITOCHONDRIAL-RELATED"/>
    <property type="match status" value="1"/>
</dbReference>
<keyword evidence="2" id="KW-0695">RNA-directed DNA polymerase</keyword>
<reference evidence="2 3" key="1">
    <citation type="submission" date="2024-09" db="EMBL/GenBank/DDBJ databases">
        <title>Laminarin stimulates single cell rates of sulfate reduction while oxygen inhibits transcriptomic activity in coastal marine sediment.</title>
        <authorList>
            <person name="Lindsay M."/>
            <person name="Orcutt B."/>
            <person name="Emerson D."/>
            <person name="Stepanauskas R."/>
            <person name="D'Angelo T."/>
        </authorList>
    </citation>
    <scope>NUCLEOTIDE SEQUENCE [LARGE SCALE GENOMIC DNA]</scope>
    <source>
        <strain evidence="2">SAG AM-311-K15</strain>
    </source>
</reference>
<dbReference type="Proteomes" id="UP001594351">
    <property type="component" value="Unassembled WGS sequence"/>
</dbReference>
<gene>
    <name evidence="2" type="primary">ltrA</name>
    <name evidence="2" type="ORF">ACFL27_02420</name>
</gene>
<dbReference type="InterPro" id="IPR013597">
    <property type="entry name" value="Mat_intron_G2"/>
</dbReference>
<dbReference type="NCBIfam" id="TIGR04416">
    <property type="entry name" value="group_II_RT_mat"/>
    <property type="match status" value="1"/>
</dbReference>
<dbReference type="InterPro" id="IPR043502">
    <property type="entry name" value="DNA/RNA_pol_sf"/>
</dbReference>
<keyword evidence="2" id="KW-0808">Transferase</keyword>
<evidence type="ECO:0000313" key="3">
    <source>
        <dbReference type="Proteomes" id="UP001594351"/>
    </source>
</evidence>
<dbReference type="EMBL" id="JBHPBY010000018">
    <property type="protein sequence ID" value="MFC1849041.1"/>
    <property type="molecule type" value="Genomic_DNA"/>
</dbReference>
<dbReference type="Gene3D" id="3.30.70.270">
    <property type="match status" value="1"/>
</dbReference>
<evidence type="ECO:0000259" key="1">
    <source>
        <dbReference type="PROSITE" id="PS50878"/>
    </source>
</evidence>
<keyword evidence="3" id="KW-1185">Reference proteome</keyword>
<dbReference type="InterPro" id="IPR043128">
    <property type="entry name" value="Rev_trsase/Diguanyl_cyclase"/>
</dbReference>
<comment type="caution">
    <text evidence="2">The sequence shown here is derived from an EMBL/GenBank/DDBJ whole genome shotgun (WGS) entry which is preliminary data.</text>
</comment>
<feature type="domain" description="Reverse transcriptase" evidence="1">
    <location>
        <begin position="99"/>
        <end position="328"/>
    </location>
</feature>
<dbReference type="PROSITE" id="PS50878">
    <property type="entry name" value="RT_POL"/>
    <property type="match status" value="1"/>
</dbReference>
<proteinExistence type="predicted"/>
<dbReference type="InterPro" id="IPR000477">
    <property type="entry name" value="RT_dom"/>
</dbReference>
<dbReference type="InterPro" id="IPR030931">
    <property type="entry name" value="Group_II_RT_mat"/>
</dbReference>
<organism evidence="2 3">
    <name type="scientific">candidate division CSSED10-310 bacterium</name>
    <dbReference type="NCBI Taxonomy" id="2855610"/>
    <lineage>
        <taxon>Bacteria</taxon>
        <taxon>Bacteria division CSSED10-310</taxon>
    </lineage>
</organism>
<dbReference type="EC" id="2.7.7.49" evidence="2"/>
<keyword evidence="2" id="KW-0548">Nucleotidyltransferase</keyword>
<sequence>MTRKKDSTLTEVPMRASHVREIRKLVTWIEPSVWTVPMLTALVIGVKGGKWYSLMDKVYKMANLRSAFKKVKANKGSAGVDHQTIEMFEKHLEKNIKKLHRDLKKGRYKPQRILRQNIPKAGKRKETLPLGIPTVRDRVVQTALRNVLEPIFEMEFAAYSYGFRPNRGCKGALRRVSKLLETGYTWVVDVDLKSYFDTIPHEKLIQHIKEKIVDTKVLALLETFLKQEILEEMHSWTPERGTPQGAVVSPLLSNIYLNPLDHLMAALGYEMVRYADDLVILCKSKAACQQAMMELTKWTSQAGLTLHPEKTKIVDSKVEGFDFLGYHFKNKKRWPSKKSMKRLRSKISPKTKRTNGTSMKTIIKEVNKTTIGWYEYFKHSNRITFVSVDGWIRMRLRSILRKRSKRKGRGRGKDHQRWPNSYFGALGLFSLTAARDLACQSARR</sequence>
<name>A0ABV6YS62_UNCC1</name>
<dbReference type="Pfam" id="PF08388">
    <property type="entry name" value="GIIM"/>
    <property type="match status" value="1"/>
</dbReference>